<dbReference type="SMART" id="SM00862">
    <property type="entry name" value="Trans_reg_C"/>
    <property type="match status" value="1"/>
</dbReference>
<dbReference type="EMBL" id="JAUJEB010000016">
    <property type="protein sequence ID" value="MDN5217406.1"/>
    <property type="molecule type" value="Genomic_DNA"/>
</dbReference>
<dbReference type="InterPro" id="IPR016032">
    <property type="entry name" value="Sig_transdc_resp-reg_C-effctor"/>
</dbReference>
<evidence type="ECO:0000256" key="3">
    <source>
        <dbReference type="SAM" id="Phobius"/>
    </source>
</evidence>
<evidence type="ECO:0000313" key="6">
    <source>
        <dbReference type="Proteomes" id="UP001172083"/>
    </source>
</evidence>
<feature type="DNA-binding region" description="OmpR/PhoB-type" evidence="2">
    <location>
        <begin position="190"/>
        <end position="287"/>
    </location>
</feature>
<dbReference type="InterPro" id="IPR001867">
    <property type="entry name" value="OmpR/PhoB-type_DNA-bd"/>
</dbReference>
<organism evidence="5 6">
    <name type="scientific">Agaribacillus aureus</name>
    <dbReference type="NCBI Taxonomy" id="3051825"/>
    <lineage>
        <taxon>Bacteria</taxon>
        <taxon>Pseudomonadati</taxon>
        <taxon>Bacteroidota</taxon>
        <taxon>Cytophagia</taxon>
        <taxon>Cytophagales</taxon>
        <taxon>Splendidivirgaceae</taxon>
        <taxon>Agaribacillus</taxon>
    </lineage>
</organism>
<protein>
    <submittedName>
        <fullName evidence="5">Winged helix-turn-helix domain-containing protein</fullName>
    </submittedName>
</protein>
<evidence type="ECO:0000259" key="4">
    <source>
        <dbReference type="PROSITE" id="PS51755"/>
    </source>
</evidence>
<feature type="transmembrane region" description="Helical" evidence="3">
    <location>
        <begin position="159"/>
        <end position="178"/>
    </location>
</feature>
<dbReference type="SUPFAM" id="SSF46894">
    <property type="entry name" value="C-terminal effector domain of the bipartite response regulators"/>
    <property type="match status" value="1"/>
</dbReference>
<evidence type="ECO:0000256" key="2">
    <source>
        <dbReference type="PROSITE-ProRule" id="PRU01091"/>
    </source>
</evidence>
<evidence type="ECO:0000256" key="1">
    <source>
        <dbReference type="ARBA" id="ARBA00023125"/>
    </source>
</evidence>
<keyword evidence="1 2" id="KW-0238">DNA-binding</keyword>
<keyword evidence="6" id="KW-1185">Reference proteome</keyword>
<dbReference type="InterPro" id="IPR036388">
    <property type="entry name" value="WH-like_DNA-bd_sf"/>
</dbReference>
<evidence type="ECO:0000313" key="5">
    <source>
        <dbReference type="EMBL" id="MDN5217406.1"/>
    </source>
</evidence>
<proteinExistence type="predicted"/>
<sequence length="297" mass="33340">MKLQLLTIFIVSSALLVGIASVSHHSLKKLEDDEALLVMREIGHKILLSGGDSTSRVLPIKRTQRHTFLLQFENRFSFIPDTLVKIIRSHLMSSGLPRQHTVDIIDKANNEIVYGYKIAKNEEQSIIPCVGRMQPIAAYEVKIAFHGSPILATYFDNHFSLVPIAMIIFLSFIGLRYVRKGKKKNAGQNTAFITIGNYTFYPDSQLLALDDKSVKLTAKESKLLQVFAKSQDKVLDREILMKEVWEDEGVIVGRSLDVFVSKLRGKLSKDPSLCITNIHGKGYKLETNRLGGPTSKL</sequence>
<dbReference type="Gene3D" id="1.10.10.10">
    <property type="entry name" value="Winged helix-like DNA-binding domain superfamily/Winged helix DNA-binding domain"/>
    <property type="match status" value="1"/>
</dbReference>
<dbReference type="PROSITE" id="PS51755">
    <property type="entry name" value="OMPR_PHOB"/>
    <property type="match status" value="1"/>
</dbReference>
<keyword evidence="3" id="KW-1133">Transmembrane helix</keyword>
<keyword evidence="3" id="KW-0472">Membrane</keyword>
<keyword evidence="3" id="KW-0812">Transmembrane</keyword>
<name>A0ABT8LK67_9BACT</name>
<dbReference type="Proteomes" id="UP001172083">
    <property type="component" value="Unassembled WGS sequence"/>
</dbReference>
<feature type="domain" description="OmpR/PhoB-type" evidence="4">
    <location>
        <begin position="190"/>
        <end position="287"/>
    </location>
</feature>
<reference evidence="5" key="1">
    <citation type="submission" date="2023-06" db="EMBL/GenBank/DDBJ databases">
        <title>Genomic of Agaribacillus aureum.</title>
        <authorList>
            <person name="Wang G."/>
        </authorList>
    </citation>
    <scope>NUCLEOTIDE SEQUENCE</scope>
    <source>
        <strain evidence="5">BMA12</strain>
    </source>
</reference>
<accession>A0ABT8LK67</accession>
<dbReference type="Pfam" id="PF00486">
    <property type="entry name" value="Trans_reg_C"/>
    <property type="match status" value="1"/>
</dbReference>
<comment type="caution">
    <text evidence="5">The sequence shown here is derived from an EMBL/GenBank/DDBJ whole genome shotgun (WGS) entry which is preliminary data.</text>
</comment>
<gene>
    <name evidence="5" type="ORF">QQ020_35355</name>
</gene>
<dbReference type="RefSeq" id="WP_346762743.1">
    <property type="nucleotide sequence ID" value="NZ_JAUJEB010000016.1"/>
</dbReference>
<dbReference type="CDD" id="cd00383">
    <property type="entry name" value="trans_reg_C"/>
    <property type="match status" value="1"/>
</dbReference>